<reference evidence="3" key="1">
    <citation type="submission" date="2020-11" db="EMBL/GenBank/DDBJ databases">
        <authorList>
            <consortium name="DOE Joint Genome Institute"/>
            <person name="Ahrendt S."/>
            <person name="Riley R."/>
            <person name="Andreopoulos W."/>
            <person name="Labutti K."/>
            <person name="Pangilinan J."/>
            <person name="Ruiz-Duenas F.J."/>
            <person name="Barrasa J.M."/>
            <person name="Sanchez-Garcia M."/>
            <person name="Camarero S."/>
            <person name="Miyauchi S."/>
            <person name="Serrano A."/>
            <person name="Linde D."/>
            <person name="Babiker R."/>
            <person name="Drula E."/>
            <person name="Ayuso-Fernandez I."/>
            <person name="Pacheco R."/>
            <person name="Padilla G."/>
            <person name="Ferreira P."/>
            <person name="Barriuso J."/>
            <person name="Kellner H."/>
            <person name="Castanera R."/>
            <person name="Alfaro M."/>
            <person name="Ramirez L."/>
            <person name="Pisabarro A.G."/>
            <person name="Kuo A."/>
            <person name="Tritt A."/>
            <person name="Lipzen A."/>
            <person name="He G."/>
            <person name="Yan M."/>
            <person name="Ng V."/>
            <person name="Cullen D."/>
            <person name="Martin F."/>
            <person name="Rosso M.-N."/>
            <person name="Henrissat B."/>
            <person name="Hibbett D."/>
            <person name="Martinez A.T."/>
            <person name="Grigoriev I.V."/>
        </authorList>
    </citation>
    <scope>NUCLEOTIDE SEQUENCE</scope>
    <source>
        <strain evidence="3">CIRM-BRFM 674</strain>
    </source>
</reference>
<comment type="caution">
    <text evidence="3">The sequence shown here is derived from an EMBL/GenBank/DDBJ whole genome shotgun (WGS) entry which is preliminary data.</text>
</comment>
<keyword evidence="4" id="KW-1185">Reference proteome</keyword>
<dbReference type="EMBL" id="MU155265">
    <property type="protein sequence ID" value="KAF9477318.1"/>
    <property type="molecule type" value="Genomic_DNA"/>
</dbReference>
<evidence type="ECO:0000313" key="4">
    <source>
        <dbReference type="Proteomes" id="UP000807469"/>
    </source>
</evidence>
<accession>A0A9P5YWZ1</accession>
<evidence type="ECO:0000313" key="3">
    <source>
        <dbReference type="EMBL" id="KAF9477318.1"/>
    </source>
</evidence>
<dbReference type="AlphaFoldDB" id="A0A9P5YWZ1"/>
<dbReference type="InterPro" id="IPR027417">
    <property type="entry name" value="P-loop_NTPase"/>
</dbReference>
<keyword evidence="1" id="KW-0677">Repeat</keyword>
<dbReference type="Proteomes" id="UP000807469">
    <property type="component" value="Unassembled WGS sequence"/>
</dbReference>
<feature type="domain" description="Nephrocystin 3-like N-terminal" evidence="2">
    <location>
        <begin position="30"/>
        <end position="178"/>
    </location>
</feature>
<dbReference type="PANTHER" id="PTHR10039">
    <property type="entry name" value="AMELOGENIN"/>
    <property type="match status" value="1"/>
</dbReference>
<proteinExistence type="predicted"/>
<evidence type="ECO:0000259" key="2">
    <source>
        <dbReference type="Pfam" id="PF24883"/>
    </source>
</evidence>
<feature type="non-terminal residue" evidence="3">
    <location>
        <position position="1"/>
    </location>
</feature>
<gene>
    <name evidence="3" type="ORF">BDN70DRAFT_784643</name>
</gene>
<dbReference type="OrthoDB" id="5967843at2759"/>
<dbReference type="Gene3D" id="3.40.50.300">
    <property type="entry name" value="P-loop containing nucleotide triphosphate hydrolases"/>
    <property type="match status" value="1"/>
</dbReference>
<feature type="non-terminal residue" evidence="3">
    <location>
        <position position="218"/>
    </location>
</feature>
<sequence length="218" mass="24649">RIDPPRCHPKTRKKVLNTMFRWIVRSEYRVEWILWLNGAAGGGKSAIMQTLAERCVDALIAVASFFFFRSDSTRNSIGPLVATLAYQLIQAIPEVSDDILHIIENNPLIFDQAVESQLQQLIVQPYLRLPAHLRRPLVVFIDGLDECIDRAQQAALIKVFGDISQKCNVSIVFLISSRCERQIEAAFGKQHITGILRTTSLDELSQEQTSSDIHSYIT</sequence>
<dbReference type="SUPFAM" id="SSF52540">
    <property type="entry name" value="P-loop containing nucleoside triphosphate hydrolases"/>
    <property type="match status" value="1"/>
</dbReference>
<evidence type="ECO:0000256" key="1">
    <source>
        <dbReference type="ARBA" id="ARBA00022737"/>
    </source>
</evidence>
<organism evidence="3 4">
    <name type="scientific">Pholiota conissans</name>
    <dbReference type="NCBI Taxonomy" id="109636"/>
    <lineage>
        <taxon>Eukaryota</taxon>
        <taxon>Fungi</taxon>
        <taxon>Dikarya</taxon>
        <taxon>Basidiomycota</taxon>
        <taxon>Agaricomycotina</taxon>
        <taxon>Agaricomycetes</taxon>
        <taxon>Agaricomycetidae</taxon>
        <taxon>Agaricales</taxon>
        <taxon>Agaricineae</taxon>
        <taxon>Strophariaceae</taxon>
        <taxon>Pholiota</taxon>
    </lineage>
</organism>
<protein>
    <recommendedName>
        <fullName evidence="2">Nephrocystin 3-like N-terminal domain-containing protein</fullName>
    </recommendedName>
</protein>
<dbReference type="InterPro" id="IPR056884">
    <property type="entry name" value="NPHP3-like_N"/>
</dbReference>
<dbReference type="Pfam" id="PF24883">
    <property type="entry name" value="NPHP3_N"/>
    <property type="match status" value="1"/>
</dbReference>
<name>A0A9P5YWZ1_9AGAR</name>